<sequence>MFNLLFSGDDEAFLGQPWELKRDRVFEYTSEAIRNQFQELNSQQISRLCNFPTLLAYERGINQNARLGKIDHIRIRQTEVRIEYSFIEGLPEITPAQLKDLEWELDIAEFEFNRTHWAVKDVDLAAELISAGLMSKEQVDALNGECRAIFIANGPDQSVQVQPSVFRMPEGQIEHDLVSVMFPFNEAFYPVFNLVERAGKDLGLRVLNANQVWNESEIIQDIFSLIFRSKFVICDFSTRNPNVFYEAGIAHTLGRPVIPIVQNVEDIPFDLRHHRHIVYLNNDQGRLLLLKKIKLRMQTLAGRGQP</sequence>
<reference evidence="1 2" key="1">
    <citation type="submission" date="2016-11" db="EMBL/GenBank/DDBJ databases">
        <title>Sphingorhabdus sp. LPB0140, isolated from marine environment.</title>
        <authorList>
            <person name="Kim E."/>
            <person name="Yi H."/>
        </authorList>
    </citation>
    <scope>NUCLEOTIDE SEQUENCE [LARGE SCALE GENOMIC DNA]</scope>
    <source>
        <strain evidence="1 2">LPB0140</strain>
    </source>
</reference>
<proteinExistence type="predicted"/>
<evidence type="ECO:0000313" key="1">
    <source>
        <dbReference type="EMBL" id="APG62017.1"/>
    </source>
</evidence>
<accession>A0A1L3JA64</accession>
<evidence type="ECO:0008006" key="3">
    <source>
        <dbReference type="Google" id="ProtNLM"/>
    </source>
</evidence>
<protein>
    <recommendedName>
        <fullName evidence="3">AbiJ N-terminal domain-containing protein</fullName>
    </recommendedName>
</protein>
<dbReference type="KEGG" id="sphl:LPB140_03390"/>
<evidence type="ECO:0000313" key="2">
    <source>
        <dbReference type="Proteomes" id="UP000242561"/>
    </source>
</evidence>
<dbReference type="EMBL" id="CP018154">
    <property type="protein sequence ID" value="APG62017.1"/>
    <property type="molecule type" value="Genomic_DNA"/>
</dbReference>
<keyword evidence="2" id="KW-1185">Reference proteome</keyword>
<dbReference type="AlphaFoldDB" id="A0A1L3JA64"/>
<organism evidence="1 2">
    <name type="scientific">Sphingorhabdus lutea</name>
    <dbReference type="NCBI Taxonomy" id="1913578"/>
    <lineage>
        <taxon>Bacteria</taxon>
        <taxon>Pseudomonadati</taxon>
        <taxon>Pseudomonadota</taxon>
        <taxon>Alphaproteobacteria</taxon>
        <taxon>Sphingomonadales</taxon>
        <taxon>Sphingomonadaceae</taxon>
        <taxon>Sphingorhabdus</taxon>
    </lineage>
</organism>
<dbReference type="Proteomes" id="UP000242561">
    <property type="component" value="Chromosome"/>
</dbReference>
<gene>
    <name evidence="1" type="ORF">LPB140_03390</name>
</gene>
<dbReference type="OrthoDB" id="5379851at2"/>
<dbReference type="STRING" id="1913578.LPB140_03390"/>
<name>A0A1L3JA64_9SPHN</name>
<dbReference type="RefSeq" id="WP_072558664.1">
    <property type="nucleotide sequence ID" value="NZ_CP018154.1"/>
</dbReference>